<dbReference type="RefSeq" id="WP_091039656.1">
    <property type="nucleotide sequence ID" value="NZ_FNAD01000016.1"/>
</dbReference>
<dbReference type="EMBL" id="FNAD01000016">
    <property type="protein sequence ID" value="SDE25221.1"/>
    <property type="molecule type" value="Genomic_DNA"/>
</dbReference>
<feature type="transmembrane region" description="Helical" evidence="1">
    <location>
        <begin position="374"/>
        <end position="392"/>
    </location>
</feature>
<feature type="transmembrane region" description="Helical" evidence="1">
    <location>
        <begin position="259"/>
        <end position="279"/>
    </location>
</feature>
<keyword evidence="1" id="KW-0812">Transmembrane</keyword>
<feature type="transmembrane region" description="Helical" evidence="1">
    <location>
        <begin position="232"/>
        <end position="252"/>
    </location>
</feature>
<accession>A0A1G7BDX1</accession>
<evidence type="ECO:0000256" key="1">
    <source>
        <dbReference type="SAM" id="Phobius"/>
    </source>
</evidence>
<keyword evidence="1" id="KW-1133">Transmembrane helix</keyword>
<organism evidence="2 3">
    <name type="scientific">Glycomyces harbinensis</name>
    <dbReference type="NCBI Taxonomy" id="58114"/>
    <lineage>
        <taxon>Bacteria</taxon>
        <taxon>Bacillati</taxon>
        <taxon>Actinomycetota</taxon>
        <taxon>Actinomycetes</taxon>
        <taxon>Glycomycetales</taxon>
        <taxon>Glycomycetaceae</taxon>
        <taxon>Glycomyces</taxon>
    </lineage>
</organism>
<keyword evidence="3" id="KW-1185">Reference proteome</keyword>
<dbReference type="Proteomes" id="UP000198949">
    <property type="component" value="Unassembled WGS sequence"/>
</dbReference>
<evidence type="ECO:0000313" key="3">
    <source>
        <dbReference type="Proteomes" id="UP000198949"/>
    </source>
</evidence>
<feature type="transmembrane region" description="Helical" evidence="1">
    <location>
        <begin position="398"/>
        <end position="416"/>
    </location>
</feature>
<keyword evidence="1" id="KW-0472">Membrane</keyword>
<feature type="transmembrane region" description="Helical" evidence="1">
    <location>
        <begin position="312"/>
        <end position="331"/>
    </location>
</feature>
<protein>
    <recommendedName>
        <fullName evidence="4">Integral membrane protein</fullName>
    </recommendedName>
</protein>
<dbReference type="OrthoDB" id="4350291at2"/>
<sequence>MSDAGLNRAERDELERLRAQVAGGGRARRGARWSGAVLLLALAAVVLVLAAMTVFARNQVLNTDRFVDTMEPLYADAEIRAAVAFRVNAAIQETLDVEGLVDEAIAAVQTRGAPDVLGRLSGPLASGINSFIDKQVTTVVHSEQFTELWREATRTAHVALVGLLTGQSGGALQLQGQDLVLDLGPVLLQVKDRLVDSGFALAERIPAMSVSFTVAQSEAFPKLRTAASLLDAASWVLPFAGLALLAAGIALAPDRRRGLLVGALCLAAGMLLLSAALVIGRGAYLAGLGDSVQSQQAAVNVYDTITRFLKGAAQTVTVLALIVALACWLLGPGAAARGSRRLGASARNGAARGLAAAGFTFGAAGGLVHRHRRAVEALLVVGGLLWIVLWRHPGVSGVVTIALVVAVLAAVVELIGRTALESERTGARPA</sequence>
<feature type="transmembrane region" description="Helical" evidence="1">
    <location>
        <begin position="36"/>
        <end position="56"/>
    </location>
</feature>
<reference evidence="3" key="1">
    <citation type="submission" date="2016-10" db="EMBL/GenBank/DDBJ databases">
        <authorList>
            <person name="Varghese N."/>
            <person name="Submissions S."/>
        </authorList>
    </citation>
    <scope>NUCLEOTIDE SEQUENCE [LARGE SCALE GENOMIC DNA]</scope>
    <source>
        <strain evidence="3">CGMCC 4.3516</strain>
    </source>
</reference>
<evidence type="ECO:0008006" key="4">
    <source>
        <dbReference type="Google" id="ProtNLM"/>
    </source>
</evidence>
<gene>
    <name evidence="2" type="ORF">SAMN05216270_116101</name>
</gene>
<proteinExistence type="predicted"/>
<name>A0A1G7BDX1_9ACTN</name>
<dbReference type="STRING" id="58114.SAMN05216270_116101"/>
<dbReference type="AlphaFoldDB" id="A0A1G7BDX1"/>
<evidence type="ECO:0000313" key="2">
    <source>
        <dbReference type="EMBL" id="SDE25221.1"/>
    </source>
</evidence>